<dbReference type="InterPro" id="IPR023296">
    <property type="entry name" value="Glyco_hydro_beta-prop_sf"/>
</dbReference>
<keyword evidence="2 5" id="KW-0732">Signal</keyword>
<dbReference type="PANTHER" id="PTHR43817">
    <property type="entry name" value="GLYCOSYL HYDROLASE"/>
    <property type="match status" value="1"/>
</dbReference>
<organism evidence="7 8">
    <name type="scientific">Cellvibrio polysaccharolyticus</name>
    <dbReference type="NCBI Taxonomy" id="2082724"/>
    <lineage>
        <taxon>Bacteria</taxon>
        <taxon>Pseudomonadati</taxon>
        <taxon>Pseudomonadota</taxon>
        <taxon>Gammaproteobacteria</taxon>
        <taxon>Cellvibrionales</taxon>
        <taxon>Cellvibrionaceae</taxon>
        <taxon>Cellvibrio</taxon>
    </lineage>
</organism>
<dbReference type="AlphaFoldDB" id="A0A928V1R4"/>
<dbReference type="SUPFAM" id="SSF50370">
    <property type="entry name" value="Ricin B-like lectins"/>
    <property type="match status" value="2"/>
</dbReference>
<dbReference type="Proteomes" id="UP000652567">
    <property type="component" value="Unassembled WGS sequence"/>
</dbReference>
<dbReference type="InterPro" id="IPR035992">
    <property type="entry name" value="Ricin_B-like_lectins"/>
</dbReference>
<dbReference type="SUPFAM" id="SSF75005">
    <property type="entry name" value="Arabinanase/levansucrase/invertase"/>
    <property type="match status" value="1"/>
</dbReference>
<dbReference type="Pfam" id="PF04616">
    <property type="entry name" value="Glyco_hydro_43"/>
    <property type="match status" value="1"/>
</dbReference>
<comment type="similarity">
    <text evidence="1">Belongs to the glycosyl hydrolase 43 family.</text>
</comment>
<gene>
    <name evidence="7" type="ORF">C4F51_03300</name>
</gene>
<feature type="signal peptide" evidence="5">
    <location>
        <begin position="1"/>
        <end position="35"/>
    </location>
</feature>
<keyword evidence="8" id="KW-1185">Reference proteome</keyword>
<evidence type="ECO:0000256" key="4">
    <source>
        <dbReference type="ARBA" id="ARBA00023295"/>
    </source>
</evidence>
<dbReference type="PANTHER" id="PTHR43817:SF1">
    <property type="entry name" value="HYDROLASE, FAMILY 43, PUTATIVE (AFU_ORTHOLOGUE AFUA_3G01660)-RELATED"/>
    <property type="match status" value="1"/>
</dbReference>
<evidence type="ECO:0000256" key="5">
    <source>
        <dbReference type="SAM" id="SignalP"/>
    </source>
</evidence>
<dbReference type="RefSeq" id="WP_193907107.1">
    <property type="nucleotide sequence ID" value="NZ_PRDL01000001.1"/>
</dbReference>
<dbReference type="GO" id="GO:0005975">
    <property type="term" value="P:carbohydrate metabolic process"/>
    <property type="evidence" value="ECO:0007669"/>
    <property type="project" value="InterPro"/>
</dbReference>
<dbReference type="Pfam" id="PF14200">
    <property type="entry name" value="RicinB_lectin_2"/>
    <property type="match status" value="2"/>
</dbReference>
<keyword evidence="4" id="KW-0326">Glycosidase</keyword>
<evidence type="ECO:0000313" key="8">
    <source>
        <dbReference type="Proteomes" id="UP000652567"/>
    </source>
</evidence>
<dbReference type="InterPro" id="IPR000772">
    <property type="entry name" value="Ricin_B_lectin"/>
</dbReference>
<dbReference type="InterPro" id="IPR006710">
    <property type="entry name" value="Glyco_hydro_43"/>
</dbReference>
<feature type="chain" id="PRO_5036774051" evidence="5">
    <location>
        <begin position="36"/>
        <end position="614"/>
    </location>
</feature>
<dbReference type="Gene3D" id="2.80.10.50">
    <property type="match status" value="3"/>
</dbReference>
<accession>A0A928V1R4</accession>
<reference evidence="7" key="1">
    <citation type="submission" date="2018-07" db="EMBL/GenBank/DDBJ databases">
        <title>Genome assembly of strain Ka43.</title>
        <authorList>
            <person name="Kukolya J."/>
            <person name="Nagy I."/>
            <person name="Horvath B."/>
            <person name="Toth A."/>
        </authorList>
    </citation>
    <scope>NUCLEOTIDE SEQUENCE</scope>
    <source>
        <strain evidence="7">KB43</strain>
    </source>
</reference>
<protein>
    <submittedName>
        <fullName evidence="7">Alpha-L-arabinofuranosidase</fullName>
    </submittedName>
</protein>
<evidence type="ECO:0000256" key="2">
    <source>
        <dbReference type="ARBA" id="ARBA00022729"/>
    </source>
</evidence>
<dbReference type="PROSITE" id="PS51257">
    <property type="entry name" value="PROKAR_LIPOPROTEIN"/>
    <property type="match status" value="1"/>
</dbReference>
<sequence length="614" mass="68180">MKRLSQKWARQLAVPVIGLCAVLSGCATTENTVNAGNIDPTKPTHFTNPLFENGADPWLEFHEGNYYLTTTTWTSQLVMRKSPTLAGLSTATPVNIWSFSEFERCCNFWAFEFHRLNGPNGWRWYLMFTSGREGTLDHQHLSVVESAGDDPMGPYEYKGSMMPDTWNIDGTYLEHNGKLYLLWSEWVGDEQRNFISEMSNPWTLVGERMLLTRPVLEWETSGRKVTEAPQILKRDGRTFMIYSASYCDTPDYKLGQLELVGNDPMKAESWLKNPEPVFQRGNGVFAPGHNGFFVSPDGQENWLVYHGNSSEQHGCGATRSVRAQKFTWHDDGTPNFGVPVPEGTPVALPSGENGPLQTSIMGAAYQLVNRNTSQCLARNQGGNLNGRCEGDAAAWVVDYTTDGYFRFANNASGQFLGTCEAGALAQTPWINHSCQEWKPVHTENGWWSWQNRQTGKLLGAEQCQGANCDQWRVQPVGPLAITSVQSGKVLAADHCAVGGNVEQQEWKNTACQAWNFKSVEDGFFHITPTGQDNLCLTVEASSIVTGANMLLGACEGNNSQWRISHLADGTQQLVARHSSKVADLAHCGLDNGTNIAQSENLNTICQKFQLRNIR</sequence>
<comment type="caution">
    <text evidence="7">The sequence shown here is derived from an EMBL/GenBank/DDBJ whole genome shotgun (WGS) entry which is preliminary data.</text>
</comment>
<feature type="domain" description="Ricin B lectin" evidence="6">
    <location>
        <begin position="393"/>
        <end position="471"/>
    </location>
</feature>
<evidence type="ECO:0000259" key="6">
    <source>
        <dbReference type="Pfam" id="PF14200"/>
    </source>
</evidence>
<dbReference type="PROSITE" id="PS50231">
    <property type="entry name" value="RICIN_B_LECTIN"/>
    <property type="match status" value="1"/>
</dbReference>
<proteinExistence type="inferred from homology"/>
<evidence type="ECO:0000313" key="7">
    <source>
        <dbReference type="EMBL" id="MBE8716208.1"/>
    </source>
</evidence>
<dbReference type="CDD" id="cd00161">
    <property type="entry name" value="beta-trefoil_Ricin-like"/>
    <property type="match status" value="1"/>
</dbReference>
<dbReference type="CDD" id="cd18820">
    <property type="entry name" value="GH43_LbAraf43-like"/>
    <property type="match status" value="1"/>
</dbReference>
<dbReference type="CDD" id="cd23457">
    <property type="entry name" value="beta-trefoil_Ricin_SaAF-like"/>
    <property type="match status" value="1"/>
</dbReference>
<dbReference type="Gene3D" id="2.115.10.20">
    <property type="entry name" value="Glycosyl hydrolase domain, family 43"/>
    <property type="match status" value="1"/>
</dbReference>
<feature type="domain" description="Ricin B lectin" evidence="6">
    <location>
        <begin position="510"/>
        <end position="597"/>
    </location>
</feature>
<dbReference type="EMBL" id="PRDL01000001">
    <property type="protein sequence ID" value="MBE8716208.1"/>
    <property type="molecule type" value="Genomic_DNA"/>
</dbReference>
<dbReference type="GO" id="GO:0004553">
    <property type="term" value="F:hydrolase activity, hydrolyzing O-glycosyl compounds"/>
    <property type="evidence" value="ECO:0007669"/>
    <property type="project" value="InterPro"/>
</dbReference>
<evidence type="ECO:0000256" key="1">
    <source>
        <dbReference type="ARBA" id="ARBA00009865"/>
    </source>
</evidence>
<name>A0A928V1R4_9GAMM</name>
<evidence type="ECO:0000256" key="3">
    <source>
        <dbReference type="ARBA" id="ARBA00022801"/>
    </source>
</evidence>
<keyword evidence="3" id="KW-0378">Hydrolase</keyword>